<accession>A0A2T6ZSK0</accession>
<sequence>MSKVMEDIGNLLLSLFLIYTVGSWLRDRVCANRGEGSEDGGLATQTQQHEGNQRRERGDGNYMCKRWKCEGWPGKIVVAAKYPTMHTVILEREEYRNF</sequence>
<protein>
    <submittedName>
        <fullName evidence="2">Uncharacterized protein</fullName>
    </submittedName>
</protein>
<organism evidence="2 3">
    <name type="scientific">Tuber borchii</name>
    <name type="common">White truffle</name>
    <dbReference type="NCBI Taxonomy" id="42251"/>
    <lineage>
        <taxon>Eukaryota</taxon>
        <taxon>Fungi</taxon>
        <taxon>Dikarya</taxon>
        <taxon>Ascomycota</taxon>
        <taxon>Pezizomycotina</taxon>
        <taxon>Pezizomycetes</taxon>
        <taxon>Pezizales</taxon>
        <taxon>Tuberaceae</taxon>
        <taxon>Tuber</taxon>
    </lineage>
</organism>
<dbReference type="EMBL" id="NESQ01000118">
    <property type="protein sequence ID" value="PUU78447.1"/>
    <property type="molecule type" value="Genomic_DNA"/>
</dbReference>
<dbReference type="Proteomes" id="UP000244722">
    <property type="component" value="Unassembled WGS sequence"/>
</dbReference>
<proteinExistence type="predicted"/>
<evidence type="ECO:0000256" key="1">
    <source>
        <dbReference type="SAM" id="MobiDB-lite"/>
    </source>
</evidence>
<reference evidence="2 3" key="1">
    <citation type="submission" date="2017-04" db="EMBL/GenBank/DDBJ databases">
        <title>Draft genome sequence of Tuber borchii Vittad., a whitish edible truffle.</title>
        <authorList>
            <consortium name="DOE Joint Genome Institute"/>
            <person name="Murat C."/>
            <person name="Kuo A."/>
            <person name="Barry K.W."/>
            <person name="Clum A."/>
            <person name="Dockter R.B."/>
            <person name="Fauchery L."/>
            <person name="Iotti M."/>
            <person name="Kohler A."/>
            <person name="Labutti K."/>
            <person name="Lindquist E.A."/>
            <person name="Lipzen A."/>
            <person name="Ohm R.A."/>
            <person name="Wang M."/>
            <person name="Grigoriev I.V."/>
            <person name="Zambonelli A."/>
            <person name="Martin F.M."/>
        </authorList>
    </citation>
    <scope>NUCLEOTIDE SEQUENCE [LARGE SCALE GENOMIC DNA]</scope>
    <source>
        <strain evidence="2 3">Tbo3840</strain>
    </source>
</reference>
<dbReference type="AlphaFoldDB" id="A0A2T6ZSK0"/>
<comment type="caution">
    <text evidence="2">The sequence shown here is derived from an EMBL/GenBank/DDBJ whole genome shotgun (WGS) entry which is preliminary data.</text>
</comment>
<keyword evidence="3" id="KW-1185">Reference proteome</keyword>
<gene>
    <name evidence="2" type="ORF">B9Z19DRAFT_67423</name>
</gene>
<evidence type="ECO:0000313" key="2">
    <source>
        <dbReference type="EMBL" id="PUU78447.1"/>
    </source>
</evidence>
<evidence type="ECO:0000313" key="3">
    <source>
        <dbReference type="Proteomes" id="UP000244722"/>
    </source>
</evidence>
<name>A0A2T6ZSK0_TUBBO</name>
<feature type="region of interest" description="Disordered" evidence="1">
    <location>
        <begin position="35"/>
        <end position="59"/>
    </location>
</feature>